<sequence length="273" mass="31261">MFEGELEAFTSSEKRLFFQRICDSYFGLKPHELVLNYDKKVSSYDCDYFDNVLKRLKKHEPIQYVLEVAYFFGLKFFVNSDVLIPRPETEELLVWILKSIDRNKALKILDIGTGSACIAVALAKQFPNAKIYAMDVSADALKVAKTNAKNNKVNINFIEADIFRTKDLTSSFDVIVSNPPYVRQSEATEMASNVLDFEPALALFVNDNQPLMFYNAILKILLKNLSSGGFCFLEINEAFGSEIQALFDLKNFQNQQLKKDTFGKDRMFKIEKK</sequence>
<feature type="domain" description="Methyltransferase small" evidence="6">
    <location>
        <begin position="97"/>
        <end position="190"/>
    </location>
</feature>
<dbReference type="NCBIfam" id="TIGR00536">
    <property type="entry name" value="hemK_fam"/>
    <property type="match status" value="1"/>
</dbReference>
<dbReference type="InterPro" id="IPR007848">
    <property type="entry name" value="Small_mtfrase_dom"/>
</dbReference>
<reference evidence="8" key="1">
    <citation type="submission" date="2010-05" db="EMBL/GenBank/DDBJ databases">
        <authorList>
            <person name="Genoscope - CEA"/>
        </authorList>
    </citation>
    <scope>NUCLEOTIDE SEQUENCE</scope>
</reference>
<dbReference type="GO" id="GO:0102559">
    <property type="term" value="F:peptide chain release factor N(5)-glutamine methyltransferase activity"/>
    <property type="evidence" value="ECO:0007669"/>
    <property type="project" value="UniProtKB-EC"/>
</dbReference>
<dbReference type="GO" id="GO:0032259">
    <property type="term" value="P:methylation"/>
    <property type="evidence" value="ECO:0007669"/>
    <property type="project" value="UniProtKB-KW"/>
</dbReference>
<dbReference type="InterPro" id="IPR050320">
    <property type="entry name" value="N5-glutamine_MTase"/>
</dbReference>
<dbReference type="InterPro" id="IPR019874">
    <property type="entry name" value="RF_methyltr_PrmC"/>
</dbReference>
<dbReference type="NCBIfam" id="TIGR03534">
    <property type="entry name" value="RF_mod_PrmC"/>
    <property type="match status" value="1"/>
</dbReference>
<evidence type="ECO:0000313" key="8">
    <source>
        <dbReference type="EMBL" id="CBL87384.1"/>
    </source>
</evidence>
<protein>
    <recommendedName>
        <fullName evidence="1">peptide chain release factor N(5)-glutamine methyltransferase</fullName>
        <ecNumber evidence="1">2.1.1.297</ecNumber>
    </recommendedName>
</protein>
<keyword evidence="4" id="KW-0949">S-adenosyl-L-methionine</keyword>
<evidence type="ECO:0000259" key="6">
    <source>
        <dbReference type="Pfam" id="PF05175"/>
    </source>
</evidence>
<evidence type="ECO:0000259" key="7">
    <source>
        <dbReference type="Pfam" id="PF17827"/>
    </source>
</evidence>
<gene>
    <name evidence="8" type="ORF">S18_812_0006</name>
</gene>
<name>F4MMM1_9BACT</name>
<keyword evidence="3 8" id="KW-0808">Transferase</keyword>
<proteinExistence type="predicted"/>
<dbReference type="AlphaFoldDB" id="F4MMM1"/>
<dbReference type="Gene3D" id="1.10.8.10">
    <property type="entry name" value="DNA helicase RuvA subunit, C-terminal domain"/>
    <property type="match status" value="1"/>
</dbReference>
<dbReference type="InterPro" id="IPR004556">
    <property type="entry name" value="HemK-like"/>
</dbReference>
<dbReference type="CDD" id="cd02440">
    <property type="entry name" value="AdoMet_MTases"/>
    <property type="match status" value="1"/>
</dbReference>
<dbReference type="GO" id="GO:0003676">
    <property type="term" value="F:nucleic acid binding"/>
    <property type="evidence" value="ECO:0007669"/>
    <property type="project" value="InterPro"/>
</dbReference>
<dbReference type="Gene3D" id="3.40.50.150">
    <property type="entry name" value="Vaccinia Virus protein VP39"/>
    <property type="match status" value="1"/>
</dbReference>
<dbReference type="InterPro" id="IPR040758">
    <property type="entry name" value="PrmC_N"/>
</dbReference>
<reference evidence="8" key="2">
    <citation type="journal article" date="2012" name="Environ. Microbiol.">
        <title>Genomic content of uncultured Bacteroidetes from contrasting oceanic provinces in the North Atlantic Ocean.</title>
        <authorList>
            <person name="Gomez-Pereira P.R."/>
            <person name="Schuler M."/>
            <person name="Fuchs B.M."/>
            <person name="Bennke C."/>
            <person name="Teeling H."/>
            <person name="Waldmann J."/>
            <person name="Richter M."/>
            <person name="Barbe V."/>
            <person name="Bataille E."/>
            <person name="Glockner F.O."/>
            <person name="Amann R."/>
        </authorList>
    </citation>
    <scope>NUCLEOTIDE SEQUENCE</scope>
</reference>
<comment type="catalytic activity">
    <reaction evidence="5">
        <text>L-glutaminyl-[peptide chain release factor] + S-adenosyl-L-methionine = N(5)-methyl-L-glutaminyl-[peptide chain release factor] + S-adenosyl-L-homocysteine + H(+)</text>
        <dbReference type="Rhea" id="RHEA:42896"/>
        <dbReference type="Rhea" id="RHEA-COMP:10271"/>
        <dbReference type="Rhea" id="RHEA-COMP:10272"/>
        <dbReference type="ChEBI" id="CHEBI:15378"/>
        <dbReference type="ChEBI" id="CHEBI:30011"/>
        <dbReference type="ChEBI" id="CHEBI:57856"/>
        <dbReference type="ChEBI" id="CHEBI:59789"/>
        <dbReference type="ChEBI" id="CHEBI:61891"/>
        <dbReference type="EC" id="2.1.1.297"/>
    </reaction>
</comment>
<dbReference type="InterPro" id="IPR002052">
    <property type="entry name" value="DNA_methylase_N6_adenine_CS"/>
</dbReference>
<dbReference type="EC" id="2.1.1.297" evidence="1"/>
<keyword evidence="2 8" id="KW-0489">Methyltransferase</keyword>
<feature type="domain" description="Release factor glutamine methyltransferase N-terminal" evidence="7">
    <location>
        <begin position="23"/>
        <end position="66"/>
    </location>
</feature>
<accession>F4MMM1</accession>
<dbReference type="InterPro" id="IPR029063">
    <property type="entry name" value="SAM-dependent_MTases_sf"/>
</dbReference>
<evidence type="ECO:0000256" key="3">
    <source>
        <dbReference type="ARBA" id="ARBA00022679"/>
    </source>
</evidence>
<dbReference type="Pfam" id="PF17827">
    <property type="entry name" value="PrmC_N"/>
    <property type="match status" value="1"/>
</dbReference>
<evidence type="ECO:0000256" key="4">
    <source>
        <dbReference type="ARBA" id="ARBA00022691"/>
    </source>
</evidence>
<evidence type="ECO:0000256" key="5">
    <source>
        <dbReference type="ARBA" id="ARBA00048391"/>
    </source>
</evidence>
<evidence type="ECO:0000256" key="1">
    <source>
        <dbReference type="ARBA" id="ARBA00012771"/>
    </source>
</evidence>
<evidence type="ECO:0000256" key="2">
    <source>
        <dbReference type="ARBA" id="ARBA00022603"/>
    </source>
</evidence>
<dbReference type="SUPFAM" id="SSF53335">
    <property type="entry name" value="S-adenosyl-L-methionine-dependent methyltransferases"/>
    <property type="match status" value="1"/>
</dbReference>
<dbReference type="PANTHER" id="PTHR18895:SF74">
    <property type="entry name" value="MTRF1L RELEASE FACTOR GLUTAMINE METHYLTRANSFERASE"/>
    <property type="match status" value="1"/>
</dbReference>
<dbReference type="PROSITE" id="PS00092">
    <property type="entry name" value="N6_MTASE"/>
    <property type="match status" value="1"/>
</dbReference>
<organism evidence="8">
    <name type="scientific">uncultured Flavobacteriia bacterium</name>
    <dbReference type="NCBI Taxonomy" id="212695"/>
    <lineage>
        <taxon>Bacteria</taxon>
        <taxon>Pseudomonadati</taxon>
        <taxon>Bacteroidota</taxon>
        <taxon>Flavobacteriia</taxon>
        <taxon>environmental samples</taxon>
    </lineage>
</organism>
<dbReference type="Pfam" id="PF05175">
    <property type="entry name" value="MTS"/>
    <property type="match status" value="1"/>
</dbReference>
<dbReference type="PANTHER" id="PTHR18895">
    <property type="entry name" value="HEMK METHYLTRANSFERASE"/>
    <property type="match status" value="1"/>
</dbReference>
<dbReference type="EMBL" id="FQ032821">
    <property type="protein sequence ID" value="CBL87384.1"/>
    <property type="molecule type" value="Genomic_DNA"/>
</dbReference>